<dbReference type="Proteomes" id="UP000231791">
    <property type="component" value="Chromosome"/>
</dbReference>
<dbReference type="EMBL" id="CP024985">
    <property type="protein sequence ID" value="ATZ23564.1"/>
    <property type="molecule type" value="Genomic_DNA"/>
</dbReference>
<protein>
    <submittedName>
        <fullName evidence="1">Uncharacterized protein</fullName>
    </submittedName>
</protein>
<keyword evidence="2" id="KW-1185">Reference proteome</keyword>
<name>A0A2K8P9Z0_STRLA</name>
<evidence type="ECO:0000313" key="1">
    <source>
        <dbReference type="EMBL" id="ATZ23564.1"/>
    </source>
</evidence>
<reference evidence="1 2" key="1">
    <citation type="submission" date="2017-11" db="EMBL/GenBank/DDBJ databases">
        <title>Complete genome sequence of Streptomyces lavendulae subsp. lavendulae CCM 3239 (formerly 'Streptomyces aureofaciens CCM 3239'), the producer of the angucycline-type antibiotic auricin.</title>
        <authorList>
            <person name="Busche T."/>
            <person name="Novakova R."/>
            <person name="Al'Dilaimi A."/>
            <person name="Homerova D."/>
            <person name="Feckova L."/>
            <person name="Rezuchova B."/>
            <person name="Mingyar E."/>
            <person name="Csolleiova D."/>
            <person name="Bekeova C."/>
            <person name="Winkler A."/>
            <person name="Sevcikova B."/>
            <person name="Kalinowski J."/>
            <person name="Kormanec J."/>
            <person name="Ruckert C."/>
        </authorList>
    </citation>
    <scope>NUCLEOTIDE SEQUENCE [LARGE SCALE GENOMIC DNA]</scope>
    <source>
        <strain evidence="1 2">CCM 3239</strain>
    </source>
</reference>
<proteinExistence type="predicted"/>
<dbReference type="AlphaFoldDB" id="A0A2K8P9Z0"/>
<organism evidence="1 2">
    <name type="scientific">Streptomyces lavendulae subsp. lavendulae</name>
    <dbReference type="NCBI Taxonomy" id="58340"/>
    <lineage>
        <taxon>Bacteria</taxon>
        <taxon>Bacillati</taxon>
        <taxon>Actinomycetota</taxon>
        <taxon>Actinomycetes</taxon>
        <taxon>Kitasatosporales</taxon>
        <taxon>Streptomycetaceae</taxon>
        <taxon>Streptomyces</taxon>
    </lineage>
</organism>
<gene>
    <name evidence="1" type="ORF">SLAV_08465</name>
</gene>
<accession>A0A2K8P9Z0</accession>
<dbReference type="KEGG" id="slx:SLAV_08465"/>
<evidence type="ECO:0000313" key="2">
    <source>
        <dbReference type="Proteomes" id="UP000231791"/>
    </source>
</evidence>
<sequence>MDRKRIARVVRERGIRGITRRGRRSLTRADTKARPAPDLIGRGFHIVCDAVGSSAASPVIRASPSGRL</sequence>